<reference evidence="7" key="1">
    <citation type="submission" date="2016-02" db="EMBL/GenBank/DDBJ databases">
        <title>Halorhodospira halochloris DSM-1059 complete genome, version 2.</title>
        <authorList>
            <person name="Tsukatani Y."/>
        </authorList>
    </citation>
    <scope>NUCLEOTIDE SEQUENCE</scope>
    <source>
        <strain evidence="7">DSM 1059</strain>
    </source>
</reference>
<evidence type="ECO:0000313" key="8">
    <source>
        <dbReference type="Proteomes" id="UP000218890"/>
    </source>
</evidence>
<feature type="compositionally biased region" description="Low complexity" evidence="6">
    <location>
        <begin position="176"/>
        <end position="197"/>
    </location>
</feature>
<dbReference type="SUPFAM" id="SSF46689">
    <property type="entry name" value="Homeodomain-like"/>
    <property type="match status" value="1"/>
</dbReference>
<dbReference type="OrthoDB" id="9810995at2"/>
<dbReference type="Gene3D" id="1.25.40.10">
    <property type="entry name" value="Tetratricopeptide repeat domain"/>
    <property type="match status" value="3"/>
</dbReference>
<evidence type="ECO:0000256" key="4">
    <source>
        <dbReference type="ARBA" id="ARBA00022803"/>
    </source>
</evidence>
<evidence type="ECO:0000256" key="3">
    <source>
        <dbReference type="ARBA" id="ARBA00022737"/>
    </source>
</evidence>
<proteinExistence type="inferred from homology"/>
<dbReference type="PANTHER" id="PTHR46630">
    <property type="entry name" value="TETRATRICOPEPTIDE REPEAT PROTEIN 29"/>
    <property type="match status" value="1"/>
</dbReference>
<dbReference type="InterPro" id="IPR011990">
    <property type="entry name" value="TPR-like_helical_dom_sf"/>
</dbReference>
<feature type="compositionally biased region" description="Basic and acidic residues" evidence="6">
    <location>
        <begin position="57"/>
        <end position="66"/>
    </location>
</feature>
<dbReference type="SUPFAM" id="SSF48452">
    <property type="entry name" value="TPR-like"/>
    <property type="match status" value="2"/>
</dbReference>
<dbReference type="PANTHER" id="PTHR46630:SF1">
    <property type="entry name" value="TETRATRICOPEPTIDE REPEAT PROTEIN 29"/>
    <property type="match status" value="1"/>
</dbReference>
<evidence type="ECO:0000256" key="5">
    <source>
        <dbReference type="ARBA" id="ARBA00038253"/>
    </source>
</evidence>
<evidence type="ECO:0008006" key="9">
    <source>
        <dbReference type="Google" id="ProtNLM"/>
    </source>
</evidence>
<evidence type="ECO:0000256" key="1">
    <source>
        <dbReference type="ARBA" id="ARBA00004496"/>
    </source>
</evidence>
<sequence>MAQTAQKYSAQFKEKLVEMVRAGHSPSDLAQKYTPSAKTIQRWYQQAVGSGELDSGQPEKQDKQGQHTDQIPPPNEARVPNGGQVTKDGQAPEKVTKDGPKEGPREGQTPTKTPAANSRAPAKGRKATKGQATTRDGSAKKGPTPKNDSASAEVLKEQGSANPVGQPESQKSDNGAAAQQQSATAQPAALAQSSTQTDEPQQGAPKKAGNADKDRLKRGRKWLRKGDEVRRRRGAEAALPAYTEAIELLEMAARDSDDKATRREWGIALERLGDAVFATEGPGAALTYYEQWHEVAEALVAEHGGIQARQDWSTALQRLARAIEISDSPERALTYYRQAAELCEELANEQHDTGQQDAKDARLSWAQALDRLAVNVERVAGTESALPHFRRALSLREELCGSSTTLPAQIPQNLAQQLAREAAAHFAQMHQGMFEHTTTGYAPRPALSYGQTSPEEGYLAQHKRHTGESGAAPAHAQVGSHADSGAYSSGSATGGRHRVEAFDAAEDPGQPLVDRGLEHARRGDQLYEHSGPGAAIPAYRRAIELLEEAARTTEEAETCREWGVTLERLGDALLEEEGPDEALPYYQHWCEIAETLAAEQNSVRAYRDYSVALSRVGYALHSSEAPQAAMSYYQKALELREELAAEQGTTEAKKDWALALERFGSVIEEVDGAQAALPRYMQALELRREVAERQPQDIAARRAYGLANERAGMAVLTANGPEEALPYFQALADVFTQLEEELGTREAAEEREKADTMLGKIQMAVM</sequence>
<evidence type="ECO:0000256" key="6">
    <source>
        <dbReference type="SAM" id="MobiDB-lite"/>
    </source>
</evidence>
<keyword evidence="3" id="KW-0677">Repeat</keyword>
<protein>
    <recommendedName>
        <fullName evidence="9">Tetratricopeptide repeat protein</fullName>
    </recommendedName>
</protein>
<feature type="compositionally biased region" description="Basic and acidic residues" evidence="6">
    <location>
        <begin position="90"/>
        <end position="105"/>
    </location>
</feature>
<evidence type="ECO:0000256" key="2">
    <source>
        <dbReference type="ARBA" id="ARBA00022490"/>
    </source>
</evidence>
<dbReference type="RefSeq" id="WP_096408510.1">
    <property type="nucleotide sequence ID" value="NZ_AP017372.2"/>
</dbReference>
<feature type="region of interest" description="Disordered" evidence="6">
    <location>
        <begin position="461"/>
        <end position="494"/>
    </location>
</feature>
<dbReference type="InterPro" id="IPR051476">
    <property type="entry name" value="Bac_ResReg_Asp_Phosphatase"/>
</dbReference>
<keyword evidence="4" id="KW-0802">TPR repeat</keyword>
<dbReference type="AlphaFoldDB" id="A0A0X8X8D5"/>
<dbReference type="EMBL" id="AP017372">
    <property type="protein sequence ID" value="BAU57465.1"/>
    <property type="molecule type" value="Genomic_DNA"/>
</dbReference>
<accession>A0A0X8X8D5</accession>
<dbReference type="KEGG" id="hhk:HH1059_07750"/>
<keyword evidence="8" id="KW-1185">Reference proteome</keyword>
<dbReference type="InterPro" id="IPR019734">
    <property type="entry name" value="TPR_rpt"/>
</dbReference>
<comment type="subcellular location">
    <subcellularLocation>
        <location evidence="1">Cytoplasm</location>
    </subcellularLocation>
</comment>
<comment type="similarity">
    <text evidence="5">Belongs to the Rap family.</text>
</comment>
<keyword evidence="2" id="KW-0963">Cytoplasm</keyword>
<gene>
    <name evidence="7" type="ORF">HH1059_07750</name>
</gene>
<dbReference type="SMART" id="SM00028">
    <property type="entry name" value="TPR"/>
    <property type="match status" value="6"/>
</dbReference>
<dbReference type="Proteomes" id="UP000218890">
    <property type="component" value="Chromosome"/>
</dbReference>
<feature type="region of interest" description="Disordered" evidence="6">
    <location>
        <begin position="44"/>
        <end position="228"/>
    </location>
</feature>
<feature type="compositionally biased region" description="Low complexity" evidence="6">
    <location>
        <begin position="479"/>
        <end position="491"/>
    </location>
</feature>
<evidence type="ECO:0000313" key="7">
    <source>
        <dbReference type="EMBL" id="BAU57465.1"/>
    </source>
</evidence>
<organism evidence="7 8">
    <name type="scientific">Halorhodospira halochloris</name>
    <name type="common">Ectothiorhodospira halochloris</name>
    <dbReference type="NCBI Taxonomy" id="1052"/>
    <lineage>
        <taxon>Bacteria</taxon>
        <taxon>Pseudomonadati</taxon>
        <taxon>Pseudomonadota</taxon>
        <taxon>Gammaproteobacteria</taxon>
        <taxon>Chromatiales</taxon>
        <taxon>Ectothiorhodospiraceae</taxon>
        <taxon>Halorhodospira</taxon>
    </lineage>
</organism>
<dbReference type="InterPro" id="IPR009057">
    <property type="entry name" value="Homeodomain-like_sf"/>
</dbReference>
<name>A0A0X8X8D5_HALHR</name>
<feature type="compositionally biased region" description="Polar residues" evidence="6">
    <location>
        <begin position="159"/>
        <end position="173"/>
    </location>
</feature>
<dbReference type="GO" id="GO:0005737">
    <property type="term" value="C:cytoplasm"/>
    <property type="evidence" value="ECO:0007669"/>
    <property type="project" value="UniProtKB-SubCell"/>
</dbReference>